<dbReference type="RefSeq" id="WP_189970683.1">
    <property type="nucleotide sequence ID" value="NZ_BMUA01000038.1"/>
</dbReference>
<reference evidence="1" key="1">
    <citation type="submission" date="2024-05" db="EMBL/GenBank/DDBJ databases">
        <title>Whole genome shotgun sequence of Streptomyces violascens NBRC 12920.</title>
        <authorList>
            <person name="Komaki H."/>
            <person name="Tamura T."/>
        </authorList>
    </citation>
    <scope>NUCLEOTIDE SEQUENCE</scope>
    <source>
        <strain evidence="1">NBRC 12920</strain>
    </source>
</reference>
<organism evidence="1 2">
    <name type="scientific">Streptomyces violascens</name>
    <dbReference type="NCBI Taxonomy" id="67381"/>
    <lineage>
        <taxon>Bacteria</taxon>
        <taxon>Bacillati</taxon>
        <taxon>Actinomycetota</taxon>
        <taxon>Actinomycetes</taxon>
        <taxon>Kitasatosporales</taxon>
        <taxon>Streptomycetaceae</taxon>
        <taxon>Streptomyces</taxon>
    </lineage>
</organism>
<dbReference type="Pfam" id="PF19840">
    <property type="entry name" value="DUF6317"/>
    <property type="match status" value="1"/>
</dbReference>
<gene>
    <name evidence="1" type="ORF">Sviol_69570</name>
</gene>
<evidence type="ECO:0000313" key="1">
    <source>
        <dbReference type="EMBL" id="GHI42549.1"/>
    </source>
</evidence>
<name>A0ABQ3QZ42_9ACTN</name>
<protein>
    <submittedName>
        <fullName evidence="1">Uncharacterized protein</fullName>
    </submittedName>
</protein>
<keyword evidence="2" id="KW-1185">Reference proteome</keyword>
<sequence>MSVDLKLVLADLNTMAGTFHKEADNYRKMHQNVKPAIAGSGDAGCDAAIKAVADLIAGLHDKLSDRLDDRGDKVKYAHDSMARHDIDVHGLFDDLMKDRT</sequence>
<dbReference type="InterPro" id="IPR045558">
    <property type="entry name" value="DUF6317"/>
</dbReference>
<dbReference type="Proteomes" id="UP001050808">
    <property type="component" value="Unassembled WGS sequence"/>
</dbReference>
<accession>A0ABQ3QZ42</accession>
<proteinExistence type="predicted"/>
<dbReference type="EMBL" id="BNDY01000017">
    <property type="protein sequence ID" value="GHI42549.1"/>
    <property type="molecule type" value="Genomic_DNA"/>
</dbReference>
<evidence type="ECO:0000313" key="2">
    <source>
        <dbReference type="Proteomes" id="UP001050808"/>
    </source>
</evidence>
<comment type="caution">
    <text evidence="1">The sequence shown here is derived from an EMBL/GenBank/DDBJ whole genome shotgun (WGS) entry which is preliminary data.</text>
</comment>